<proteinExistence type="predicted"/>
<organism evidence="1 2">
    <name type="scientific">Lindgomyces ingoldianus</name>
    <dbReference type="NCBI Taxonomy" id="673940"/>
    <lineage>
        <taxon>Eukaryota</taxon>
        <taxon>Fungi</taxon>
        <taxon>Dikarya</taxon>
        <taxon>Ascomycota</taxon>
        <taxon>Pezizomycotina</taxon>
        <taxon>Dothideomycetes</taxon>
        <taxon>Pleosporomycetidae</taxon>
        <taxon>Pleosporales</taxon>
        <taxon>Lindgomycetaceae</taxon>
        <taxon>Lindgomyces</taxon>
    </lineage>
</organism>
<keyword evidence="2" id="KW-1185">Reference proteome</keyword>
<gene>
    <name evidence="1" type="ORF">BDR25DRAFT_297165</name>
</gene>
<evidence type="ECO:0000313" key="1">
    <source>
        <dbReference type="EMBL" id="KAF2464092.1"/>
    </source>
</evidence>
<accession>A0ACB6QD95</accession>
<dbReference type="EMBL" id="MU003540">
    <property type="protein sequence ID" value="KAF2464092.1"/>
    <property type="molecule type" value="Genomic_DNA"/>
</dbReference>
<reference evidence="1" key="1">
    <citation type="journal article" date="2020" name="Stud. Mycol.">
        <title>101 Dothideomycetes genomes: a test case for predicting lifestyles and emergence of pathogens.</title>
        <authorList>
            <person name="Haridas S."/>
            <person name="Albert R."/>
            <person name="Binder M."/>
            <person name="Bloem J."/>
            <person name="Labutti K."/>
            <person name="Salamov A."/>
            <person name="Andreopoulos B."/>
            <person name="Baker S."/>
            <person name="Barry K."/>
            <person name="Bills G."/>
            <person name="Bluhm B."/>
            <person name="Cannon C."/>
            <person name="Castanera R."/>
            <person name="Culley D."/>
            <person name="Daum C."/>
            <person name="Ezra D."/>
            <person name="Gonzalez J."/>
            <person name="Henrissat B."/>
            <person name="Kuo A."/>
            <person name="Liang C."/>
            <person name="Lipzen A."/>
            <person name="Lutzoni F."/>
            <person name="Magnuson J."/>
            <person name="Mondo S."/>
            <person name="Nolan M."/>
            <person name="Ohm R."/>
            <person name="Pangilinan J."/>
            <person name="Park H.-J."/>
            <person name="Ramirez L."/>
            <person name="Alfaro M."/>
            <person name="Sun H."/>
            <person name="Tritt A."/>
            <person name="Yoshinaga Y."/>
            <person name="Zwiers L.-H."/>
            <person name="Turgeon B."/>
            <person name="Goodwin S."/>
            <person name="Spatafora J."/>
            <person name="Crous P."/>
            <person name="Grigoriev I."/>
        </authorList>
    </citation>
    <scope>NUCLEOTIDE SEQUENCE</scope>
    <source>
        <strain evidence="1">ATCC 200398</strain>
    </source>
</reference>
<comment type="caution">
    <text evidence="1">The sequence shown here is derived from an EMBL/GenBank/DDBJ whole genome shotgun (WGS) entry which is preliminary data.</text>
</comment>
<evidence type="ECO:0000313" key="2">
    <source>
        <dbReference type="Proteomes" id="UP000799755"/>
    </source>
</evidence>
<protein>
    <submittedName>
        <fullName evidence="1">Uncharacterized protein</fullName>
    </submittedName>
</protein>
<name>A0ACB6QD95_9PLEO</name>
<dbReference type="Proteomes" id="UP000799755">
    <property type="component" value="Unassembled WGS sequence"/>
</dbReference>
<sequence length="526" mass="58826">MARQSKSPPQYLSQDVSSPALESSTDTPQPTLRRAKAKVPKPGPVDWSALDATGFTGFTINFPHPKTLEKASKKRKLAETELHKNSKLKENLDENGNLKQFNPFPGSALPDLNYEILPAEYWEATSRYRKFTILKETFSVDDFVFIKASEEQDPDPNATVKGWVAKVLEVRAGDEQHVFLRVYWMYRPEDLPKGRQPYHGENELIASNYMQIVDATTVDSKAEVKHWVEQSNQNEVLDPNQLFWRQTLNVVPGLENPKLKGKTVISELPTHCIDNTPCNPDKLLIQCPHCNTWLHGPCLENDAIDNEYKSHNIHSGASAGLGKQEPTNSQPTTPSASQANSKKRRRSSGITSANGTPTKRGRKKSVLTGRAASTFQPARISEDLFFSAQVVMLESEKVQMIITDERPNQGKKTWEAPLRCLKCGEDIEDSGQNAEISVAAKEEDIKTDDNIQVDGEASSLAREALPRRQKELSPDSVINREEEQEDVDEEREEEEGNEWVLDKEALAGASEPSMSEQSGDATMETI</sequence>